<dbReference type="InterPro" id="IPR010982">
    <property type="entry name" value="Lambda_DNA-bd_dom_sf"/>
</dbReference>
<dbReference type="EMBL" id="BBYQ01000142">
    <property type="protein sequence ID" value="GAP32108.1"/>
    <property type="molecule type" value="Genomic_DNA"/>
</dbReference>
<dbReference type="InterPro" id="IPR001387">
    <property type="entry name" value="Cro/C1-type_HTH"/>
</dbReference>
<dbReference type="CDD" id="cd00093">
    <property type="entry name" value="HTH_XRE"/>
    <property type="match status" value="1"/>
</dbReference>
<accession>A0ABC9Z4Y6</accession>
<dbReference type="Gene3D" id="1.10.260.40">
    <property type="entry name" value="lambda repressor-like DNA-binding domains"/>
    <property type="match status" value="1"/>
</dbReference>
<dbReference type="Proteomes" id="UP000180166">
    <property type="component" value="Chromosome"/>
</dbReference>
<evidence type="ECO:0000259" key="2">
    <source>
        <dbReference type="PROSITE" id="PS50943"/>
    </source>
</evidence>
<sequence>MELGSMLRAAREAAGLGLREMARRTHFTASYLSLIETGRRPVTAEIVAAYEGTLGRMSTPPARLSVGSLVPGHDPGACPRSGSNDANHCPNGQRPRRV</sequence>
<dbReference type="RefSeq" id="WP_081986273.1">
    <property type="nucleotide sequence ID" value="NZ_AP017900.1"/>
</dbReference>
<proteinExistence type="predicted"/>
<dbReference type="PROSITE" id="PS50943">
    <property type="entry name" value="HTH_CROC1"/>
    <property type="match status" value="1"/>
</dbReference>
<dbReference type="Pfam" id="PF13560">
    <property type="entry name" value="HTH_31"/>
    <property type="match status" value="1"/>
</dbReference>
<dbReference type="SUPFAM" id="SSF47413">
    <property type="entry name" value="lambda repressor-like DNA-binding domains"/>
    <property type="match status" value="1"/>
</dbReference>
<evidence type="ECO:0000313" key="4">
    <source>
        <dbReference type="EMBL" id="GAP32108.1"/>
    </source>
</evidence>
<name>A0ABC9Z4Y6_9NOCA</name>
<dbReference type="EMBL" id="CP017839">
    <property type="protein sequence ID" value="APA98604.1"/>
    <property type="molecule type" value="Genomic_DNA"/>
</dbReference>
<evidence type="ECO:0000313" key="6">
    <source>
        <dbReference type="Proteomes" id="UP000180166"/>
    </source>
</evidence>
<feature type="domain" description="HTH cro/C1-type" evidence="2">
    <location>
        <begin position="7"/>
        <end position="64"/>
    </location>
</feature>
<reference evidence="5" key="1">
    <citation type="submission" date="2015-07" db="EMBL/GenBank/DDBJ databases">
        <title>Nocardia seriolae U-1 whole genome shotgun sequence.</title>
        <authorList>
            <person name="Imajoh M."/>
            <person name="Fukumoto Y."/>
            <person name="Sukeda M."/>
            <person name="Yamane J."/>
            <person name="Yamasaki K."/>
            <person name="Shimizu M."/>
            <person name="Ohnishi K."/>
            <person name="Oshima S."/>
        </authorList>
    </citation>
    <scope>NUCLEOTIDE SEQUENCE [LARGE SCALE GENOMIC DNA]</scope>
    <source>
        <strain evidence="5">U-1</strain>
    </source>
</reference>
<organism evidence="4 5">
    <name type="scientific">Nocardia seriolae</name>
    <dbReference type="NCBI Taxonomy" id="37332"/>
    <lineage>
        <taxon>Bacteria</taxon>
        <taxon>Bacillati</taxon>
        <taxon>Actinomycetota</taxon>
        <taxon>Actinomycetes</taxon>
        <taxon>Mycobacteriales</taxon>
        <taxon>Nocardiaceae</taxon>
        <taxon>Nocardia</taxon>
    </lineage>
</organism>
<dbReference type="SMART" id="SM00530">
    <property type="entry name" value="HTH_XRE"/>
    <property type="match status" value="1"/>
</dbReference>
<evidence type="ECO:0000313" key="3">
    <source>
        <dbReference type="EMBL" id="APA98604.1"/>
    </source>
</evidence>
<reference evidence="4 5" key="2">
    <citation type="journal article" date="2016" name="Genome Announc.">
        <title>Draft Genome Sequence of Erythromycin- and Oxytetracycline-Sensitive Nocardia seriolae Strain U-1 (NBRC 110359).</title>
        <authorList>
            <person name="Imajoh M."/>
            <person name="Sukeda M."/>
            <person name="Shimizu M."/>
            <person name="Yamane J."/>
            <person name="Ohnishi K."/>
            <person name="Oshima S."/>
        </authorList>
    </citation>
    <scope>NUCLEOTIDE SEQUENCE [LARGE SCALE GENOMIC DNA]</scope>
    <source>
        <strain evidence="4 5">U-1</strain>
    </source>
</reference>
<reference evidence="3 6" key="3">
    <citation type="submission" date="2016-10" db="EMBL/GenBank/DDBJ databases">
        <title>Genome sequence of Nocardia seriolae strain EM150506, isolated from Anguila japonica.</title>
        <authorList>
            <person name="Han H.-J."/>
        </authorList>
    </citation>
    <scope>NUCLEOTIDE SEQUENCE [LARGE SCALE GENOMIC DNA]</scope>
    <source>
        <strain evidence="3 6">EM150506</strain>
    </source>
</reference>
<dbReference type="KEGG" id="nsr:NS506_04556"/>
<dbReference type="AlphaFoldDB" id="A0ABC9Z4Y6"/>
<gene>
    <name evidence="3" type="ORF">NS506_04556</name>
    <name evidence="4" type="ORF">NSK11_contig00142-0001</name>
</gene>
<keyword evidence="5" id="KW-1185">Reference proteome</keyword>
<evidence type="ECO:0000256" key="1">
    <source>
        <dbReference type="SAM" id="MobiDB-lite"/>
    </source>
</evidence>
<evidence type="ECO:0000313" key="5">
    <source>
        <dbReference type="Proteomes" id="UP000037179"/>
    </source>
</evidence>
<protein>
    <recommendedName>
        <fullName evidence="2">HTH cro/C1-type domain-containing protein</fullName>
    </recommendedName>
</protein>
<dbReference type="Proteomes" id="UP000037179">
    <property type="component" value="Unassembled WGS sequence"/>
</dbReference>
<feature type="region of interest" description="Disordered" evidence="1">
    <location>
        <begin position="65"/>
        <end position="98"/>
    </location>
</feature>